<keyword evidence="5" id="KW-1185">Reference proteome</keyword>
<feature type="coiled-coil region" evidence="1">
    <location>
        <begin position="395"/>
        <end position="429"/>
    </location>
</feature>
<evidence type="ECO:0000313" key="3">
    <source>
        <dbReference type="EMBL" id="CAF1099022.1"/>
    </source>
</evidence>
<feature type="coiled-coil region" evidence="1">
    <location>
        <begin position="801"/>
        <end position="842"/>
    </location>
</feature>
<dbReference type="OrthoDB" id="10018795at2759"/>
<dbReference type="PANTHER" id="PTHR12521:SF0">
    <property type="entry name" value="ADP-RIBOSE GLYCOHYDROLASE OARD1"/>
    <property type="match status" value="1"/>
</dbReference>
<reference evidence="4" key="1">
    <citation type="submission" date="2021-02" db="EMBL/GenBank/DDBJ databases">
        <authorList>
            <person name="Nowell W R."/>
        </authorList>
    </citation>
    <scope>NUCLEOTIDE SEQUENCE</scope>
</reference>
<evidence type="ECO:0000256" key="1">
    <source>
        <dbReference type="SAM" id="Coils"/>
    </source>
</evidence>
<dbReference type="SUPFAM" id="SSF52949">
    <property type="entry name" value="Macro domain-like"/>
    <property type="match status" value="1"/>
</dbReference>
<dbReference type="EMBL" id="CAJNOJ010000385">
    <property type="protein sequence ID" value="CAF1427285.1"/>
    <property type="molecule type" value="Genomic_DNA"/>
</dbReference>
<dbReference type="CDD" id="cd02901">
    <property type="entry name" value="Macro_Poa1p-like"/>
    <property type="match status" value="1"/>
</dbReference>
<dbReference type="InterPro" id="IPR043472">
    <property type="entry name" value="Macro_dom-like"/>
</dbReference>
<dbReference type="SMART" id="SM00506">
    <property type="entry name" value="A1pp"/>
    <property type="match status" value="1"/>
</dbReference>
<dbReference type="Gene3D" id="3.40.220.10">
    <property type="entry name" value="Leucine Aminopeptidase, subunit E, domain 1"/>
    <property type="match status" value="1"/>
</dbReference>
<feature type="coiled-coil region" evidence="1">
    <location>
        <begin position="888"/>
        <end position="950"/>
    </location>
</feature>
<evidence type="ECO:0000313" key="4">
    <source>
        <dbReference type="EMBL" id="CAF1427285.1"/>
    </source>
</evidence>
<comment type="caution">
    <text evidence="4">The sequence shown here is derived from an EMBL/GenBank/DDBJ whole genome shotgun (WGS) entry which is preliminary data.</text>
</comment>
<dbReference type="PANTHER" id="PTHR12521">
    <property type="entry name" value="PROTEIN C6ORF130"/>
    <property type="match status" value="1"/>
</dbReference>
<gene>
    <name evidence="4" type="ORF">EDS130_LOCUS37949</name>
    <name evidence="3" type="ORF">XAT740_LOCUS18250</name>
</gene>
<dbReference type="Pfam" id="PF01661">
    <property type="entry name" value="Macro"/>
    <property type="match status" value="1"/>
</dbReference>
<protein>
    <recommendedName>
        <fullName evidence="2">Macro domain-containing protein</fullName>
    </recommendedName>
</protein>
<feature type="coiled-coil region" evidence="1">
    <location>
        <begin position="664"/>
        <end position="768"/>
    </location>
</feature>
<evidence type="ECO:0000313" key="6">
    <source>
        <dbReference type="Proteomes" id="UP000663852"/>
    </source>
</evidence>
<dbReference type="EMBL" id="CAJNOR010001213">
    <property type="protein sequence ID" value="CAF1099022.1"/>
    <property type="molecule type" value="Genomic_DNA"/>
</dbReference>
<dbReference type="Proteomes" id="UP000663852">
    <property type="component" value="Unassembled WGS sequence"/>
</dbReference>
<organism evidence="4 6">
    <name type="scientific">Adineta ricciae</name>
    <name type="common">Rotifer</name>
    <dbReference type="NCBI Taxonomy" id="249248"/>
    <lineage>
        <taxon>Eukaryota</taxon>
        <taxon>Metazoa</taxon>
        <taxon>Spiralia</taxon>
        <taxon>Gnathifera</taxon>
        <taxon>Rotifera</taxon>
        <taxon>Eurotatoria</taxon>
        <taxon>Bdelloidea</taxon>
        <taxon>Adinetida</taxon>
        <taxon>Adinetidae</taxon>
        <taxon>Adineta</taxon>
    </lineage>
</organism>
<dbReference type="GO" id="GO:0140291">
    <property type="term" value="P:peptidyl-glutamate ADP-deribosylation"/>
    <property type="evidence" value="ECO:0007669"/>
    <property type="project" value="TreeGrafter"/>
</dbReference>
<dbReference type="AlphaFoldDB" id="A0A815MSR7"/>
<feature type="coiled-coil region" evidence="1">
    <location>
        <begin position="479"/>
        <end position="513"/>
    </location>
</feature>
<evidence type="ECO:0000313" key="5">
    <source>
        <dbReference type="Proteomes" id="UP000663828"/>
    </source>
</evidence>
<evidence type="ECO:0000259" key="2">
    <source>
        <dbReference type="PROSITE" id="PS51154"/>
    </source>
</evidence>
<name>A0A815MSR7_ADIRI</name>
<dbReference type="Proteomes" id="UP000663828">
    <property type="component" value="Unassembled WGS sequence"/>
</dbReference>
<feature type="coiled-coil region" evidence="1">
    <location>
        <begin position="13"/>
        <end position="89"/>
    </location>
</feature>
<proteinExistence type="predicted"/>
<accession>A0A815MSR7</accession>
<feature type="domain" description="Macro" evidence="2">
    <location>
        <begin position="1027"/>
        <end position="1178"/>
    </location>
</feature>
<dbReference type="PROSITE" id="PS51154">
    <property type="entry name" value="MACRO"/>
    <property type="match status" value="1"/>
</dbReference>
<keyword evidence="1" id="KW-0175">Coiled coil</keyword>
<dbReference type="InterPro" id="IPR002589">
    <property type="entry name" value="Macro_dom"/>
</dbReference>
<sequence>MQADESSSNDDRIAGLESQILNSQEIIARLNRELDSALLRITTLESVCSDNQTDLHEKRSRIQQLTDELIEQEEVNERLRDDIRSKESQIDFNRELHELVINELDSYNEESPELLLEQYRNHQRSKFHQLLQESLTTDDISSLIDSDDILFELLTRLNSFSRLKETLSRDSQQLQHIRTLLHVTPDHTDDIIQDLLTKKECLEHLRMKTDKNHEMTDMDLIKHVLHSYFNYQQQESDLKDITERYNEAMNMNAELLQQEKQIDELISTFDQQSNPLLGSPLDRLRMILQANRDHQQTLSIISMNEKLSDLKENLINLLKIDEQNETNQIDRISWHIQALIDFRENLSKKLSVSNDPESILQRINDYQRILTVLNSNENSWTDDTTEQLLVKLQTMNDSTNRMDDLQKQRDEAVDNETQLQADIEEIADEFSAKTHDDRKSNLTRIHQTLQSLNNFRQELFDRTQTKTDHDFLQLLSQYQQNQDNQIEIEKNHLDDLNEKYQSMIAKEEILEQSIERLTTRLGLFVDNGDNPDLPAKIDQVYQIIDKFCLDCCELTSMDMTQVGFIEMSKHIRVIAQEHNQIKQLIHEAGFHQSTDDFNVISQFQIYISKTQHLCKLICNDDVSIDQAIAQCQHDKTLIEKLSDFKQQLLHRLSPDDEEHVVERLNELYQANTDLKNKLQHVNDSASTMKKAIGEHEETLEKLRDQRERMLTKMKEIKTNNESLTDQLKQANESLSERYRMEIDYKNQIEQLEQQLRSVNNQLQTTLDECRTQQDLQDAMKLEITSIQQENDTQRKLYESRCRQIINEKNQLDKTRKELLEQKQSLEDENKHLQTILQTIQNTLENVDDINSIVDAILQLRQEHLSLTTELNRKHEEINRDNEKLVLNMQQQQHLLDECNRSKSEFEKRLLDDEQQLRNLQRELKNKIEQYEQLQNEYQTYREENSVKKAIDVPLTKSPEVILDIEQPSLQVFPVQQKVESNNWMTINIHDEEPSLTTMNKHSSISTSAALLNMFGELKSKLGITLTHRPRSSSINMPLVFREVTGDLFSVASNVSLAHCVSQDMSMSKGIATLFRNKFGKINELKSQNTSIGGCAYITAANRHVFYLVTKERYFYKPTMSSLESSLRAMRDLCIKNDIHQLAMPRIGCGLDKLNWDQVSRLIQRVFEEDDIEITIYSI</sequence>
<feature type="coiled-coil region" evidence="1">
    <location>
        <begin position="231"/>
        <end position="268"/>
    </location>
</feature>
<dbReference type="InterPro" id="IPR050892">
    <property type="entry name" value="ADP-ribose_metab_enzymes"/>
</dbReference>